<evidence type="ECO:0000313" key="2">
    <source>
        <dbReference type="Proteomes" id="UP000000555"/>
    </source>
</evidence>
<gene>
    <name evidence="1" type="ordered locus">TTE0703</name>
</gene>
<dbReference type="KEGG" id="tte:TTE0703"/>
<keyword evidence="2" id="KW-1185">Reference proteome</keyword>
<accession>Q8RBV5</accession>
<organism evidence="1 2">
    <name type="scientific">Caldanaerobacter subterraneus subsp. tengcongensis (strain DSM 15242 / JCM 11007 / NBRC 100824 / MB4)</name>
    <name type="common">Thermoanaerobacter tengcongensis</name>
    <dbReference type="NCBI Taxonomy" id="273068"/>
    <lineage>
        <taxon>Bacteria</taxon>
        <taxon>Bacillati</taxon>
        <taxon>Bacillota</taxon>
        <taxon>Clostridia</taxon>
        <taxon>Thermoanaerobacterales</taxon>
        <taxon>Thermoanaerobacteraceae</taxon>
        <taxon>Caldanaerobacter</taxon>
    </lineage>
</organism>
<dbReference type="AlphaFoldDB" id="Q8RBV5"/>
<name>Q8RBV5_CALS4</name>
<evidence type="ECO:0000313" key="1">
    <source>
        <dbReference type="EMBL" id="AAM23965.1"/>
    </source>
</evidence>
<sequence>MAEIKDKEDKIIINYCRPKIRKQRTFNLVFPYLNDNEIAHTLVVEQCSSGNWKPVRQLLT</sequence>
<dbReference type="EMBL" id="AE008691">
    <property type="protein sequence ID" value="AAM23965.1"/>
    <property type="molecule type" value="Genomic_DNA"/>
</dbReference>
<proteinExistence type="predicted"/>
<reference evidence="1 2" key="1">
    <citation type="journal article" date="2002" name="Genome Res.">
        <title>A complete sequence of the T. tengcongensis genome.</title>
        <authorList>
            <person name="Bao Q."/>
            <person name="Tian Y."/>
            <person name="Li W."/>
            <person name="Xu Z."/>
            <person name="Xuan Z."/>
            <person name="Hu S."/>
            <person name="Dong W."/>
            <person name="Yang J."/>
            <person name="Chen Y."/>
            <person name="Xue Y."/>
            <person name="Xu Y."/>
            <person name="Lai X."/>
            <person name="Huang L."/>
            <person name="Dong X."/>
            <person name="Ma Y."/>
            <person name="Ling L."/>
            <person name="Tan H."/>
            <person name="Chen R."/>
            <person name="Wang J."/>
            <person name="Yu J."/>
            <person name="Yang H."/>
        </authorList>
    </citation>
    <scope>NUCLEOTIDE SEQUENCE [LARGE SCALE GENOMIC DNA]</scope>
    <source>
        <strain evidence="2">DSM 15242 / JCM 11007 / NBRC 100824 / MB4</strain>
    </source>
</reference>
<dbReference type="STRING" id="273068.TTE0703"/>
<dbReference type="Proteomes" id="UP000000555">
    <property type="component" value="Chromosome"/>
</dbReference>
<dbReference type="HOGENOM" id="CLU_2932553_0_0_9"/>
<protein>
    <submittedName>
        <fullName evidence="1">Uncharacterized protein</fullName>
    </submittedName>
</protein>